<dbReference type="AlphaFoldDB" id="A0AAD0W7N8"/>
<dbReference type="Proteomes" id="UP000259465">
    <property type="component" value="Chromosome"/>
</dbReference>
<name>A0AAD0W7N8_9NEIS</name>
<gene>
    <name evidence="1" type="ORF">D1345_09480</name>
</gene>
<evidence type="ECO:0000313" key="1">
    <source>
        <dbReference type="EMBL" id="AXT46404.1"/>
    </source>
</evidence>
<protein>
    <submittedName>
        <fullName evidence="1">Uncharacterized protein</fullName>
    </submittedName>
</protein>
<accession>A0AAD0W7N8</accession>
<organism evidence="1 2">
    <name type="scientific">Chromobacterium rhizoryzae</name>
    <dbReference type="NCBI Taxonomy" id="1778675"/>
    <lineage>
        <taxon>Bacteria</taxon>
        <taxon>Pseudomonadati</taxon>
        <taxon>Pseudomonadota</taxon>
        <taxon>Betaproteobacteria</taxon>
        <taxon>Neisseriales</taxon>
        <taxon>Chromobacteriaceae</taxon>
        <taxon>Chromobacterium</taxon>
    </lineage>
</organism>
<proteinExistence type="predicted"/>
<evidence type="ECO:0000313" key="2">
    <source>
        <dbReference type="Proteomes" id="UP000259465"/>
    </source>
</evidence>
<dbReference type="KEGG" id="crz:D1345_09480"/>
<keyword evidence="2" id="KW-1185">Reference proteome</keyword>
<dbReference type="RefSeq" id="WP_118267429.1">
    <property type="nucleotide sequence ID" value="NZ_CP031968.1"/>
</dbReference>
<dbReference type="EMBL" id="CP031968">
    <property type="protein sequence ID" value="AXT46404.1"/>
    <property type="molecule type" value="Genomic_DNA"/>
</dbReference>
<sequence length="105" mass="11931">MNYPPLRSKPRVVQALAQLFAEPKYSIRKPVVLTYSRANVLEKVGKLPSALFTAKEAMHLLCLSLDSARKICQDGLKLGLLVVAKRDGKLIFYRKTTRSLDTEWR</sequence>
<reference evidence="1 2" key="1">
    <citation type="submission" date="2018-08" db="EMBL/GenBank/DDBJ databases">
        <title>Complete genome sequence of JP2-74.</title>
        <authorList>
            <person name="Wu L."/>
        </authorList>
    </citation>
    <scope>NUCLEOTIDE SEQUENCE [LARGE SCALE GENOMIC DNA]</scope>
    <source>
        <strain evidence="1 2">JP2-74</strain>
    </source>
</reference>